<feature type="compositionally biased region" description="Polar residues" evidence="1">
    <location>
        <begin position="1"/>
        <end position="21"/>
    </location>
</feature>
<protein>
    <submittedName>
        <fullName evidence="2">Uncharacterized protein</fullName>
    </submittedName>
</protein>
<proteinExistence type="predicted"/>
<feature type="region of interest" description="Disordered" evidence="1">
    <location>
        <begin position="1"/>
        <end position="29"/>
    </location>
</feature>
<dbReference type="Proteomes" id="UP000314294">
    <property type="component" value="Unassembled WGS sequence"/>
</dbReference>
<evidence type="ECO:0000313" key="2">
    <source>
        <dbReference type="EMBL" id="TNN32601.1"/>
    </source>
</evidence>
<organism evidence="2 3">
    <name type="scientific">Liparis tanakae</name>
    <name type="common">Tanaka's snailfish</name>
    <dbReference type="NCBI Taxonomy" id="230148"/>
    <lineage>
        <taxon>Eukaryota</taxon>
        <taxon>Metazoa</taxon>
        <taxon>Chordata</taxon>
        <taxon>Craniata</taxon>
        <taxon>Vertebrata</taxon>
        <taxon>Euteleostomi</taxon>
        <taxon>Actinopterygii</taxon>
        <taxon>Neopterygii</taxon>
        <taxon>Teleostei</taxon>
        <taxon>Neoteleostei</taxon>
        <taxon>Acanthomorphata</taxon>
        <taxon>Eupercaria</taxon>
        <taxon>Perciformes</taxon>
        <taxon>Cottioidei</taxon>
        <taxon>Cottales</taxon>
        <taxon>Liparidae</taxon>
        <taxon>Liparis</taxon>
    </lineage>
</organism>
<feature type="compositionally biased region" description="Low complexity" evidence="1">
    <location>
        <begin position="76"/>
        <end position="98"/>
    </location>
</feature>
<dbReference type="AlphaFoldDB" id="A0A4Z2EVN3"/>
<comment type="caution">
    <text evidence="2">The sequence shown here is derived from an EMBL/GenBank/DDBJ whole genome shotgun (WGS) entry which is preliminary data.</text>
</comment>
<sequence length="199" mass="20277">MEARLRTQNIRPGPGQDQTRLTAGARTGPVPVSGVQGAVLLKSQSSSRLSIVSRAGDNGPARLGSARLGSARPSSARLGSARLGPARRAAAPPGCSARAQGRGAAAGLRAASSRAAAIPLDVRLGSDPVQTRFTLASGSVPCRRAAAAHLPFHGRRAEAAGRKEGRKNTRGACWEVSFAAGSRAALSVALKTPPPSMHL</sequence>
<evidence type="ECO:0000256" key="1">
    <source>
        <dbReference type="SAM" id="MobiDB-lite"/>
    </source>
</evidence>
<name>A0A4Z2EVN3_9TELE</name>
<evidence type="ECO:0000313" key="3">
    <source>
        <dbReference type="Proteomes" id="UP000314294"/>
    </source>
</evidence>
<keyword evidence="3" id="KW-1185">Reference proteome</keyword>
<gene>
    <name evidence="2" type="ORF">EYF80_057236</name>
</gene>
<dbReference type="EMBL" id="SRLO01002592">
    <property type="protein sequence ID" value="TNN32601.1"/>
    <property type="molecule type" value="Genomic_DNA"/>
</dbReference>
<accession>A0A4Z2EVN3</accession>
<reference evidence="2 3" key="1">
    <citation type="submission" date="2019-03" db="EMBL/GenBank/DDBJ databases">
        <title>First draft genome of Liparis tanakae, snailfish: a comprehensive survey of snailfish specific genes.</title>
        <authorList>
            <person name="Kim W."/>
            <person name="Song I."/>
            <person name="Jeong J.-H."/>
            <person name="Kim D."/>
            <person name="Kim S."/>
            <person name="Ryu S."/>
            <person name="Song J.Y."/>
            <person name="Lee S.K."/>
        </authorList>
    </citation>
    <scope>NUCLEOTIDE SEQUENCE [LARGE SCALE GENOMIC DNA]</scope>
    <source>
        <tissue evidence="2">Muscle</tissue>
    </source>
</reference>
<feature type="region of interest" description="Disordered" evidence="1">
    <location>
        <begin position="53"/>
        <end position="98"/>
    </location>
</feature>